<evidence type="ECO:0000256" key="9">
    <source>
        <dbReference type="ARBA" id="ARBA00046486"/>
    </source>
</evidence>
<comment type="function">
    <text evidence="1 10">Component of ribonuclease P, a ribonucleoprotein complex that generates mature tRNA molecules by cleaving their 5'-ends.</text>
</comment>
<keyword evidence="5 10" id="KW-0819">tRNA processing</keyword>
<comment type="subunit">
    <text evidence="9">Component of nuclear RNase P and RNase MRP ribonucleoproteins. RNase P consists of a catalytic RNA moiety and 10 different protein chains; POP1, POP4, POP5, POP7, RPP14, RPP21, RPP25, RPP30, RPP38 and RPP40. Within the RNase P complex, POP1, POP7 and RPP25 form the 'finger' subcomplex, POP5, RPP14, RPP40 and homodimeric RPP30 form the 'palm' subcomplex, and RPP21, POP4 and RPP38 form the 'wrist' subcomplex. All subunits of the RNase P complex interact with the catalytic RNA. Several subunits of RNase P are also part of the RNase MRP complex. RNase MRP consists of a catalytic RNA moiety and about 8 protein subunits; POP1, POP7, RPP25, RPP30, RPP38, RPP40 and possibly also POP4 and POP5.</text>
</comment>
<dbReference type="InterPro" id="IPR016848">
    <property type="entry name" value="RNase_P/MRP_Rpp29-subunit"/>
</dbReference>
<dbReference type="Gene3D" id="2.30.30.210">
    <property type="entry name" value="Ribonuclease P/MRP, subunit p29"/>
    <property type="match status" value="1"/>
</dbReference>
<sequence>MARACKTKINNSNQCTRTRSFLCSTCAFYSDNTAFMESKSRNDSTAKAITEGLIKPSERTRFQETRGRTTEMLIPMQKGKAGKPRASEGFKPKKKLSRKEIAQMGIYALPEDTIRYQQVVPLHRLWCGYMARYLGKEKLPDVIESQYTQFALDILKADYHGAKISVVRTKNPSLVGIRGIVILETKGTFKVVSKDNKVRTVPKADSVFQIHWKNVDVTVFGKQLNSRPAERSVKKVKMFPECDLD</sequence>
<accession>A0ABM1ZHQ1</accession>
<keyword evidence="4" id="KW-0963">Cytoplasm</keyword>
<comment type="subcellular location">
    <subcellularLocation>
        <location evidence="10">Nucleus</location>
        <location evidence="10">Nucleolus</location>
    </subcellularLocation>
</comment>
<dbReference type="SUPFAM" id="SSF101744">
    <property type="entry name" value="Rof/RNase P subunit-like"/>
    <property type="match status" value="1"/>
</dbReference>
<evidence type="ECO:0000256" key="6">
    <source>
        <dbReference type="ARBA" id="ARBA00022722"/>
    </source>
</evidence>
<name>A0ABM1ZHQ1_AEDAL</name>
<keyword evidence="7" id="KW-0255">Endonuclease</keyword>
<dbReference type="GeneID" id="109409115"/>
<evidence type="ECO:0000256" key="4">
    <source>
        <dbReference type="ARBA" id="ARBA00022490"/>
    </source>
</evidence>
<evidence type="ECO:0000313" key="11">
    <source>
        <dbReference type="EnsemblMetazoa" id="AALFPA23_018621.P27326"/>
    </source>
</evidence>
<keyword evidence="10" id="KW-0539">Nucleus</keyword>
<dbReference type="EnsemblMetazoa" id="AALFPA23_018621.R27326">
    <property type="protein sequence ID" value="AALFPA23_018621.P27326"/>
    <property type="gene ID" value="AALFPA23_018621"/>
</dbReference>
<evidence type="ECO:0000256" key="10">
    <source>
        <dbReference type="PIRNR" id="PIRNR027081"/>
    </source>
</evidence>
<evidence type="ECO:0000256" key="8">
    <source>
        <dbReference type="ARBA" id="ARBA00022801"/>
    </source>
</evidence>
<evidence type="ECO:0000256" key="1">
    <source>
        <dbReference type="ARBA" id="ARBA00002435"/>
    </source>
</evidence>
<organism evidence="11 12">
    <name type="scientific">Aedes albopictus</name>
    <name type="common">Asian tiger mosquito</name>
    <name type="synonym">Stegomyia albopicta</name>
    <dbReference type="NCBI Taxonomy" id="7160"/>
    <lineage>
        <taxon>Eukaryota</taxon>
        <taxon>Metazoa</taxon>
        <taxon>Ecdysozoa</taxon>
        <taxon>Arthropoda</taxon>
        <taxon>Hexapoda</taxon>
        <taxon>Insecta</taxon>
        <taxon>Pterygota</taxon>
        <taxon>Neoptera</taxon>
        <taxon>Endopterygota</taxon>
        <taxon>Diptera</taxon>
        <taxon>Nematocera</taxon>
        <taxon>Culicoidea</taxon>
        <taxon>Culicidae</taxon>
        <taxon>Culicinae</taxon>
        <taxon>Aedini</taxon>
        <taxon>Aedes</taxon>
        <taxon>Stegomyia</taxon>
    </lineage>
</organism>
<reference evidence="11" key="2">
    <citation type="submission" date="2025-05" db="UniProtKB">
        <authorList>
            <consortium name="EnsemblMetazoa"/>
        </authorList>
    </citation>
    <scope>IDENTIFICATION</scope>
    <source>
        <strain evidence="11">Foshan</strain>
    </source>
</reference>
<evidence type="ECO:0000256" key="2">
    <source>
        <dbReference type="ARBA" id="ARBA00006181"/>
    </source>
</evidence>
<keyword evidence="8" id="KW-0378">Hydrolase</keyword>
<reference evidence="12" key="1">
    <citation type="journal article" date="2015" name="Proc. Natl. Acad. Sci. U.S.A.">
        <title>Genome sequence of the Asian Tiger mosquito, Aedes albopictus, reveals insights into its biology, genetics, and evolution.</title>
        <authorList>
            <person name="Chen X.G."/>
            <person name="Jiang X."/>
            <person name="Gu J."/>
            <person name="Xu M."/>
            <person name="Wu Y."/>
            <person name="Deng Y."/>
            <person name="Zhang C."/>
            <person name="Bonizzoni M."/>
            <person name="Dermauw W."/>
            <person name="Vontas J."/>
            <person name="Armbruster P."/>
            <person name="Huang X."/>
            <person name="Yang Y."/>
            <person name="Zhang H."/>
            <person name="He W."/>
            <person name="Peng H."/>
            <person name="Liu Y."/>
            <person name="Wu K."/>
            <person name="Chen J."/>
            <person name="Lirakis M."/>
            <person name="Topalis P."/>
            <person name="Van Leeuwen T."/>
            <person name="Hall A.B."/>
            <person name="Jiang X."/>
            <person name="Thorpe C."/>
            <person name="Mueller R.L."/>
            <person name="Sun C."/>
            <person name="Waterhouse R.M."/>
            <person name="Yan G."/>
            <person name="Tu Z.J."/>
            <person name="Fang X."/>
            <person name="James A.A."/>
        </authorList>
    </citation>
    <scope>NUCLEOTIDE SEQUENCE [LARGE SCALE GENOMIC DNA]</scope>
    <source>
        <strain evidence="12">Foshan</strain>
    </source>
</reference>
<evidence type="ECO:0000256" key="7">
    <source>
        <dbReference type="ARBA" id="ARBA00022759"/>
    </source>
</evidence>
<evidence type="ECO:0000313" key="12">
    <source>
        <dbReference type="Proteomes" id="UP000069940"/>
    </source>
</evidence>
<proteinExistence type="inferred from homology"/>
<dbReference type="PANTHER" id="PTHR13348">
    <property type="entry name" value="RIBONUCLEASE P SUBUNIT P29"/>
    <property type="match status" value="1"/>
</dbReference>
<comment type="similarity">
    <text evidence="2">Belongs to the eukaryotic/archaeal RNase P protein component 1 family.</text>
</comment>
<keyword evidence="6" id="KW-0540">Nuclease</keyword>
<keyword evidence="12" id="KW-1185">Reference proteome</keyword>
<dbReference type="PANTHER" id="PTHR13348:SF0">
    <property type="entry name" value="RIBONUCLEASE P PROTEIN SUBUNIT P29"/>
    <property type="match status" value="1"/>
</dbReference>
<dbReference type="InterPro" id="IPR023538">
    <property type="entry name" value="RNP1"/>
</dbReference>
<dbReference type="Proteomes" id="UP000069940">
    <property type="component" value="Unassembled WGS sequence"/>
</dbReference>
<evidence type="ECO:0000256" key="5">
    <source>
        <dbReference type="ARBA" id="ARBA00022694"/>
    </source>
</evidence>
<dbReference type="InterPro" id="IPR023534">
    <property type="entry name" value="Rof/RNase_P-like"/>
</dbReference>
<dbReference type="RefSeq" id="XP_062715134.1">
    <property type="nucleotide sequence ID" value="XM_062859150.1"/>
</dbReference>
<dbReference type="PIRSF" id="PIRSF027081">
    <property type="entry name" value="RNase_P/MRP_p29_subunit"/>
    <property type="match status" value="1"/>
</dbReference>
<dbReference type="InterPro" id="IPR036980">
    <property type="entry name" value="RNase_P/MRP_Rpp29_sf"/>
</dbReference>
<dbReference type="InterPro" id="IPR002730">
    <property type="entry name" value="Rpp29/RNP1"/>
</dbReference>
<dbReference type="HAMAP" id="MF_00754">
    <property type="entry name" value="RNase_P_1"/>
    <property type="match status" value="1"/>
</dbReference>
<dbReference type="SMART" id="SM00538">
    <property type="entry name" value="POP4"/>
    <property type="match status" value="1"/>
</dbReference>
<evidence type="ECO:0000256" key="3">
    <source>
        <dbReference type="ARBA" id="ARBA00016225"/>
    </source>
</evidence>
<dbReference type="Pfam" id="PF01868">
    <property type="entry name" value="RNase_P-MRP_p29"/>
    <property type="match status" value="1"/>
</dbReference>
<protein>
    <recommendedName>
        <fullName evidence="3 10">Ribonuclease P protein subunit p29</fullName>
    </recommendedName>
</protein>